<accession>A0A523UVZ9</accession>
<dbReference type="SMART" id="SM00564">
    <property type="entry name" value="PQQ"/>
    <property type="match status" value="4"/>
</dbReference>
<feature type="chain" id="PRO_5021853424" description="LamG domain-containing protein" evidence="1">
    <location>
        <begin position="37"/>
        <end position="973"/>
    </location>
</feature>
<dbReference type="InterPro" id="IPR018391">
    <property type="entry name" value="PQQ_b-propeller_rpt"/>
</dbReference>
<comment type="caution">
    <text evidence="2">The sequence shown here is derived from an EMBL/GenBank/DDBJ whole genome shotgun (WGS) entry which is preliminary data.</text>
</comment>
<dbReference type="SUPFAM" id="SSF63829">
    <property type="entry name" value="Calcium-dependent phosphotriesterase"/>
    <property type="match status" value="1"/>
</dbReference>
<dbReference type="Pfam" id="PF13385">
    <property type="entry name" value="Laminin_G_3"/>
    <property type="match status" value="1"/>
</dbReference>
<proteinExistence type="predicted"/>
<evidence type="ECO:0000256" key="1">
    <source>
        <dbReference type="SAM" id="SignalP"/>
    </source>
</evidence>
<dbReference type="SUPFAM" id="SSF49899">
    <property type="entry name" value="Concanavalin A-like lectins/glucanases"/>
    <property type="match status" value="2"/>
</dbReference>
<name>A0A523UVZ9_UNCT6</name>
<evidence type="ECO:0000313" key="2">
    <source>
        <dbReference type="EMBL" id="TET46716.1"/>
    </source>
</evidence>
<dbReference type="EMBL" id="SOJN01000046">
    <property type="protein sequence ID" value="TET46716.1"/>
    <property type="molecule type" value="Genomic_DNA"/>
</dbReference>
<feature type="signal peptide" evidence="1">
    <location>
        <begin position="1"/>
        <end position="36"/>
    </location>
</feature>
<evidence type="ECO:0000313" key="3">
    <source>
        <dbReference type="Proteomes" id="UP000315525"/>
    </source>
</evidence>
<keyword evidence="1" id="KW-0732">Signal</keyword>
<dbReference type="AlphaFoldDB" id="A0A523UVZ9"/>
<reference evidence="2 3" key="1">
    <citation type="submission" date="2019-03" db="EMBL/GenBank/DDBJ databases">
        <title>Metabolic potential of uncultured bacteria and archaea associated with petroleum seepage in deep-sea sediments.</title>
        <authorList>
            <person name="Dong X."/>
            <person name="Hubert C."/>
        </authorList>
    </citation>
    <scope>NUCLEOTIDE SEQUENCE [LARGE SCALE GENOMIC DNA]</scope>
    <source>
        <strain evidence="2">E44_bin18</strain>
    </source>
</reference>
<gene>
    <name evidence="2" type="ORF">E3J62_03700</name>
</gene>
<dbReference type="InterPro" id="IPR013320">
    <property type="entry name" value="ConA-like_dom_sf"/>
</dbReference>
<protein>
    <recommendedName>
        <fullName evidence="4">LamG domain-containing protein</fullName>
    </recommendedName>
</protein>
<organism evidence="2 3">
    <name type="scientific">candidate division TA06 bacterium</name>
    <dbReference type="NCBI Taxonomy" id="2250710"/>
    <lineage>
        <taxon>Bacteria</taxon>
        <taxon>Bacteria division TA06</taxon>
    </lineage>
</organism>
<evidence type="ECO:0008006" key="4">
    <source>
        <dbReference type="Google" id="ProtNLM"/>
    </source>
</evidence>
<dbReference type="Proteomes" id="UP000315525">
    <property type="component" value="Unassembled WGS sequence"/>
</dbReference>
<dbReference type="Gene3D" id="2.60.120.200">
    <property type="match status" value="2"/>
</dbReference>
<sequence length="973" mass="106596">MNKSTIVFSNWKCRRLKFLASLAAAGCVLLFANRCAGEVAWWDTDHDERAQLIVQNQSSNTLYAGYPVAESLDTGTLVSAGDMLASGNDLRIIYYNGASNVELDRRIIYMNSDTTLVWFAVQQDIAPSAADSNYWMYYNHPSASAPNVDIDSIFVPPKDGYSAALYFFESGSGTTLEDTSGNDNDGTVNNMDNTNWVEGKHSLGLHFDGSSEYISVPDDAILDIEDEITLETWFKLDNAFGPDSENYDMSLLEKGPYGLRLDHVTGELVFSLSGWTVEYDSPQSEIYSLALYNGKLFAGTGESGIVHTFDGATWSSEDITDEKDVMCLCVYGGKLYAGTGEAQGIGGGKIYVYDGISWVLEYDTPSKNIRSMAVYRDTLFAGSGNSGLVYKFDGTSWSSQDITNDWDIFSLRVYNNKLYAGTGNPSAQGKGYFYSYDGTWSLEYDSPSKNIYSMAVYTDTLFATSGDEGLVYKFDGTSWSSEDITSQKDVLSIFVYSGKLYAGTGTFGSPIGAGLIYEYDGSSWSLSYNTPQKDVFSLGDYNGLLYLGTGNSGIIYTYPDEAVLASAQGLWNAAQFYHVAGTFDGSDMKIFVDGILDTSNSVSVIIDKDTSALMIGGGIDTTFFRGSLDGMGVSGVARTDFWYAKISPEPTVALAGTGTYTSMGDINRSTSDGNIAIYWRSVSGRTYDVFYCDTLQGTYTDVADVVASGDTTSWTDDGSATGTHPDSVVARFYRVECQTGALSRNTTGKMKRSIVSGMQLVSNPFIPYNSSIQSVLGGQLTGAADEGYADRVWKYDTDIDDYVFAWLVAGVGAPYDGKWWSSQDFEESTMDLGPDCGFWIQSRNAAQEMTFVGEVSDTSDRVISIVSGMQLFGSPYPDTVLLKNSDLIEDGATGATTELNADRIWWWDPDSTKYDYAWLVDDTGGPNDSLWWDSDPWGETSITLRPGEGYWYQTRGNPFTWSYSKPYDAPPNP</sequence>